<name>A0A395MHY6_9HYPO</name>
<dbReference type="Proteomes" id="UP000265631">
    <property type="component" value="Unassembled WGS sequence"/>
</dbReference>
<proteinExistence type="predicted"/>
<feature type="coiled-coil region" evidence="1">
    <location>
        <begin position="266"/>
        <end position="334"/>
    </location>
</feature>
<keyword evidence="1" id="KW-0175">Coiled coil</keyword>
<sequence length="458" mass="52365">MGNSEPPDMPDKQIALALNMRGNKPKTDYRVAQASKRVFRYTRQWPWQWAVRFPPKKKWSVPLVVELAQLLGGIYRKSINTNTGNGSLEIARRFLHKRARERDRRCPQMIRSDVDEALRYFKVETRRKLPEAQQTSQAIRTGRVADLVGSDTESQPDEIPRHDRDITGSLIPAEDESESFGNDERWNEREPVISTGSSARFRKRMLSPTKAFNIEKRPRVADSEASQVAESAHILSPDMTARAACRMSASTKTNFAGIIDTIAPLLAEAQAEKEILARDLSMLRQSIRDNEDAIERAVTATIQNGVVDGMRETLKQQEERKDQIKVAKVNFEQDPLLPLMTQDLMSQIRRFHDTQIQECDVTISRTKDEIQRVVEEASESNKGVIRRLKAELKENRYGAWRKEGDLKKVDERLIGYRLFTSLAELGSSGISTLIINSERRELFLFDMIAEVRTGDQPR</sequence>
<evidence type="ECO:0000313" key="3">
    <source>
        <dbReference type="Proteomes" id="UP000265631"/>
    </source>
</evidence>
<organism evidence="2 3">
    <name type="scientific">Fusarium flagelliforme</name>
    <dbReference type="NCBI Taxonomy" id="2675880"/>
    <lineage>
        <taxon>Eukaryota</taxon>
        <taxon>Fungi</taxon>
        <taxon>Dikarya</taxon>
        <taxon>Ascomycota</taxon>
        <taxon>Pezizomycotina</taxon>
        <taxon>Sordariomycetes</taxon>
        <taxon>Hypocreomycetidae</taxon>
        <taxon>Hypocreales</taxon>
        <taxon>Nectriaceae</taxon>
        <taxon>Fusarium</taxon>
        <taxon>Fusarium incarnatum-equiseti species complex</taxon>
    </lineage>
</organism>
<protein>
    <submittedName>
        <fullName evidence="2">Uncharacterized protein</fullName>
    </submittedName>
</protein>
<keyword evidence="3" id="KW-1185">Reference proteome</keyword>
<comment type="caution">
    <text evidence="2">The sequence shown here is derived from an EMBL/GenBank/DDBJ whole genome shotgun (WGS) entry which is preliminary data.</text>
</comment>
<dbReference type="EMBL" id="PXXK01000250">
    <property type="protein sequence ID" value="RFN47522.1"/>
    <property type="molecule type" value="Genomic_DNA"/>
</dbReference>
<reference evidence="2 3" key="1">
    <citation type="journal article" date="2018" name="PLoS Pathog.">
        <title>Evolution of structural diversity of trichothecenes, a family of toxins produced by plant pathogenic and entomopathogenic fungi.</title>
        <authorList>
            <person name="Proctor R.H."/>
            <person name="McCormick S.P."/>
            <person name="Kim H.S."/>
            <person name="Cardoza R.E."/>
            <person name="Stanley A.M."/>
            <person name="Lindo L."/>
            <person name="Kelly A."/>
            <person name="Brown D.W."/>
            <person name="Lee T."/>
            <person name="Vaughan M.M."/>
            <person name="Alexander N.J."/>
            <person name="Busman M."/>
            <person name="Gutierrez S."/>
        </authorList>
    </citation>
    <scope>NUCLEOTIDE SEQUENCE [LARGE SCALE GENOMIC DNA]</scope>
    <source>
        <strain evidence="2 3">NRRL 13405</strain>
    </source>
</reference>
<evidence type="ECO:0000313" key="2">
    <source>
        <dbReference type="EMBL" id="RFN47522.1"/>
    </source>
</evidence>
<accession>A0A395MHY6</accession>
<gene>
    <name evidence="2" type="ORF">FIE12Z_8239</name>
</gene>
<dbReference type="AlphaFoldDB" id="A0A395MHY6"/>
<evidence type="ECO:0000256" key="1">
    <source>
        <dbReference type="SAM" id="Coils"/>
    </source>
</evidence>